<keyword evidence="2" id="KW-0472">Membrane</keyword>
<proteinExistence type="predicted"/>
<keyword evidence="4" id="KW-1185">Reference proteome</keyword>
<evidence type="ECO:0000256" key="2">
    <source>
        <dbReference type="SAM" id="Phobius"/>
    </source>
</evidence>
<accession>A0ABR4FHV2</accession>
<comment type="caution">
    <text evidence="3">The sequence shown here is derived from an EMBL/GenBank/DDBJ whole genome shotgun (WGS) entry which is preliminary data.</text>
</comment>
<organism evidence="3 4">
    <name type="scientific">Aspergillus keveii</name>
    <dbReference type="NCBI Taxonomy" id="714993"/>
    <lineage>
        <taxon>Eukaryota</taxon>
        <taxon>Fungi</taxon>
        <taxon>Dikarya</taxon>
        <taxon>Ascomycota</taxon>
        <taxon>Pezizomycotina</taxon>
        <taxon>Eurotiomycetes</taxon>
        <taxon>Eurotiomycetidae</taxon>
        <taxon>Eurotiales</taxon>
        <taxon>Aspergillaceae</taxon>
        <taxon>Aspergillus</taxon>
        <taxon>Aspergillus subgen. Nidulantes</taxon>
    </lineage>
</organism>
<sequence length="88" mass="10410">MSRPLAAPVLRSPVQSTAPRHKSRQEKLGFHPIWIRAEDSRAVITTVPHSRSMPYWGERLVLILIPLRLLYLLAPLFFFFYSSWHRLW</sequence>
<keyword evidence="2" id="KW-1133">Transmembrane helix</keyword>
<dbReference type="EMBL" id="JBFTWV010000312">
    <property type="protein sequence ID" value="KAL2782828.1"/>
    <property type="molecule type" value="Genomic_DNA"/>
</dbReference>
<reference evidence="3 4" key="1">
    <citation type="submission" date="2024-07" db="EMBL/GenBank/DDBJ databases">
        <title>Section-level genome sequencing and comparative genomics of Aspergillus sections Usti and Cavernicolus.</title>
        <authorList>
            <consortium name="Lawrence Berkeley National Laboratory"/>
            <person name="Nybo J.L."/>
            <person name="Vesth T.C."/>
            <person name="Theobald S."/>
            <person name="Frisvad J.C."/>
            <person name="Larsen T.O."/>
            <person name="Kjaerboelling I."/>
            <person name="Rothschild-Mancinelli K."/>
            <person name="Lyhne E.K."/>
            <person name="Kogle M.E."/>
            <person name="Barry K."/>
            <person name="Clum A."/>
            <person name="Na H."/>
            <person name="Ledsgaard L."/>
            <person name="Lin J."/>
            <person name="Lipzen A."/>
            <person name="Kuo A."/>
            <person name="Riley R."/>
            <person name="Mondo S."/>
            <person name="Labutti K."/>
            <person name="Haridas S."/>
            <person name="Pangalinan J."/>
            <person name="Salamov A.A."/>
            <person name="Simmons B.A."/>
            <person name="Magnuson J.K."/>
            <person name="Chen J."/>
            <person name="Drula E."/>
            <person name="Henrissat B."/>
            <person name="Wiebenga A."/>
            <person name="Lubbers R.J."/>
            <person name="Gomes A.C."/>
            <person name="Makela M.R."/>
            <person name="Stajich J."/>
            <person name="Grigoriev I.V."/>
            <person name="Mortensen U.H."/>
            <person name="De Vries R.P."/>
            <person name="Baker S.E."/>
            <person name="Andersen M.R."/>
        </authorList>
    </citation>
    <scope>NUCLEOTIDE SEQUENCE [LARGE SCALE GENOMIC DNA]</scope>
    <source>
        <strain evidence="3 4">CBS 209.92</strain>
    </source>
</reference>
<feature type="transmembrane region" description="Helical" evidence="2">
    <location>
        <begin position="60"/>
        <end position="81"/>
    </location>
</feature>
<evidence type="ECO:0000313" key="4">
    <source>
        <dbReference type="Proteomes" id="UP001610563"/>
    </source>
</evidence>
<feature type="region of interest" description="Disordered" evidence="1">
    <location>
        <begin position="1"/>
        <end position="25"/>
    </location>
</feature>
<dbReference type="Proteomes" id="UP001610563">
    <property type="component" value="Unassembled WGS sequence"/>
</dbReference>
<name>A0ABR4FHV2_9EURO</name>
<gene>
    <name evidence="3" type="ORF">BJX66DRAFT_161204</name>
</gene>
<keyword evidence="2" id="KW-0812">Transmembrane</keyword>
<evidence type="ECO:0000313" key="3">
    <source>
        <dbReference type="EMBL" id="KAL2782828.1"/>
    </source>
</evidence>
<evidence type="ECO:0000256" key="1">
    <source>
        <dbReference type="SAM" id="MobiDB-lite"/>
    </source>
</evidence>
<protein>
    <submittedName>
        <fullName evidence="3">Uncharacterized protein</fullName>
    </submittedName>
</protein>